<organism evidence="2 3">
    <name type="scientific">Vibrio sinensis</name>
    <dbReference type="NCBI Taxonomy" id="2302434"/>
    <lineage>
        <taxon>Bacteria</taxon>
        <taxon>Pseudomonadati</taxon>
        <taxon>Pseudomonadota</taxon>
        <taxon>Gammaproteobacteria</taxon>
        <taxon>Vibrionales</taxon>
        <taxon>Vibrionaceae</taxon>
        <taxon>Vibrio</taxon>
    </lineage>
</organism>
<dbReference type="Proteomes" id="UP000273252">
    <property type="component" value="Unassembled WGS sequence"/>
</dbReference>
<dbReference type="InterPro" id="IPR018306">
    <property type="entry name" value="Phage_T5_Orf172_DNA-bd"/>
</dbReference>
<comment type="caution">
    <text evidence="2">The sequence shown here is derived from an EMBL/GenBank/DDBJ whole genome shotgun (WGS) entry which is preliminary data.</text>
</comment>
<evidence type="ECO:0000259" key="1">
    <source>
        <dbReference type="SMART" id="SM00974"/>
    </source>
</evidence>
<name>A0A3A6QGP9_9VIBR</name>
<proteinExistence type="predicted"/>
<reference evidence="2 3" key="1">
    <citation type="submission" date="2018-08" db="EMBL/GenBank/DDBJ databases">
        <title>Vibrio isolated from the Eastern China Marginal Seas.</title>
        <authorList>
            <person name="Li Y."/>
        </authorList>
    </citation>
    <scope>NUCLEOTIDE SEQUENCE [LARGE SCALE GENOMIC DNA]</scope>
    <source>
        <strain evidence="2 3">BEI233</strain>
    </source>
</reference>
<dbReference type="SUPFAM" id="SSF144020">
    <property type="entry name" value="FdhE-like"/>
    <property type="match status" value="1"/>
</dbReference>
<evidence type="ECO:0000313" key="2">
    <source>
        <dbReference type="EMBL" id="RJX69695.1"/>
    </source>
</evidence>
<gene>
    <name evidence="2" type="ORF">DZ860_14535</name>
</gene>
<dbReference type="RefSeq" id="WP_120032516.1">
    <property type="nucleotide sequence ID" value="NZ_QVMU01000014.1"/>
</dbReference>
<dbReference type="Pfam" id="PF13455">
    <property type="entry name" value="MUG113"/>
    <property type="match status" value="1"/>
</dbReference>
<protein>
    <submittedName>
        <fullName evidence="2">GIY-YIG nuclease family protein</fullName>
    </submittedName>
</protein>
<dbReference type="SMART" id="SM00974">
    <property type="entry name" value="T5orf172"/>
    <property type="match status" value="1"/>
</dbReference>
<sequence>MAVYFIAEDENGNYDCLRIKIGISKNVPKRLAQLSTGSPYKLKLMGWIDSDNDRSLEKQLHTKYSLNNVHLEWFELSVCDVLEELKQHSVDSFIAVNDNAFEIVARDRSGVPEYLGAWQWTDVDEQEFCPSCGWGGGLDYNENYGGERCLHCGFCESYLEQPIQSV</sequence>
<dbReference type="AlphaFoldDB" id="A0A3A6QGP9"/>
<accession>A0A3A6QGP9</accession>
<evidence type="ECO:0000313" key="3">
    <source>
        <dbReference type="Proteomes" id="UP000273252"/>
    </source>
</evidence>
<feature type="domain" description="Bacteriophage T5 Orf172 DNA-binding" evidence="1">
    <location>
        <begin position="13"/>
        <end position="88"/>
    </location>
</feature>
<dbReference type="OrthoDB" id="5917870at2"/>
<keyword evidence="3" id="KW-1185">Reference proteome</keyword>
<dbReference type="InterPro" id="IPR024064">
    <property type="entry name" value="FdhE-like_sf"/>
</dbReference>
<dbReference type="EMBL" id="QVMU01000014">
    <property type="protein sequence ID" value="RJX69695.1"/>
    <property type="molecule type" value="Genomic_DNA"/>
</dbReference>